<gene>
    <name evidence="1" type="ORF">HF964_01235</name>
</gene>
<name>A0A7X6S2D4_9LACO</name>
<organism evidence="1 2">
    <name type="scientific">Periweissella fabalis</name>
    <dbReference type="NCBI Taxonomy" id="1070421"/>
    <lineage>
        <taxon>Bacteria</taxon>
        <taxon>Bacillati</taxon>
        <taxon>Bacillota</taxon>
        <taxon>Bacilli</taxon>
        <taxon>Lactobacillales</taxon>
        <taxon>Lactobacillaceae</taxon>
        <taxon>Periweissella</taxon>
    </lineage>
</organism>
<dbReference type="EMBL" id="JAAXPN010000001">
    <property type="protein sequence ID" value="NKZ23433.1"/>
    <property type="molecule type" value="Genomic_DNA"/>
</dbReference>
<accession>A0A7X6S2D4</accession>
<sequence>MVKADFSYNPYLMQTDVNINGLEPKINSPFEKYRNEKLQSWINKVPKALYDEMNGYDFELNFTGTKADFNDLKSVFIKAGITLSPVQKLNGEIIPATMQLVFKKELENVTVKLKQIRELMTWLNEHPNRKFDYKKFMTDFSWVFNEEIAYITIQDTQTRIVNFPELNVSVENINTIQELPDDINNTPIVFL</sequence>
<dbReference type="Proteomes" id="UP000549765">
    <property type="component" value="Unassembled WGS sequence"/>
</dbReference>
<evidence type="ECO:0000313" key="1">
    <source>
        <dbReference type="EMBL" id="NKZ23433.1"/>
    </source>
</evidence>
<keyword evidence="2" id="KW-1185">Reference proteome</keyword>
<evidence type="ECO:0000313" key="2">
    <source>
        <dbReference type="Proteomes" id="UP000549765"/>
    </source>
</evidence>
<proteinExistence type="predicted"/>
<reference evidence="1 2" key="1">
    <citation type="submission" date="2020-04" db="EMBL/GenBank/DDBJ databases">
        <title>MicrobeNet Type strains.</title>
        <authorList>
            <person name="Nicholson A.C."/>
        </authorList>
    </citation>
    <scope>NUCLEOTIDE SEQUENCE [LARGE SCALE GENOMIC DNA]</scope>
    <source>
        <strain evidence="1 2">CCUG 61472</strain>
    </source>
</reference>
<comment type="caution">
    <text evidence="1">The sequence shown here is derived from an EMBL/GenBank/DDBJ whole genome shotgun (WGS) entry which is preliminary data.</text>
</comment>
<dbReference type="AlphaFoldDB" id="A0A7X6S2D4"/>
<protein>
    <submittedName>
        <fullName evidence="1">Uncharacterized protein</fullName>
    </submittedName>
</protein>
<dbReference type="RefSeq" id="WP_168721228.1">
    <property type="nucleotide sequence ID" value="NZ_JAAXPN010000001.1"/>
</dbReference>